<evidence type="ECO:0000313" key="2">
    <source>
        <dbReference type="EMBL" id="WPB83326.1"/>
    </source>
</evidence>
<reference evidence="2 3" key="1">
    <citation type="submission" date="2023-11" db="EMBL/GenBank/DDBJ databases">
        <title>Arctic aerobic anoxygenic photoheterotroph Sediminicoccus rosea KRV36 adapts its photosynthesis to long days of polar summer.</title>
        <authorList>
            <person name="Tomasch J."/>
            <person name="Kopejtka K."/>
            <person name="Bily T."/>
            <person name="Gardiner A.T."/>
            <person name="Gardian Z."/>
            <person name="Shivaramu S."/>
            <person name="Koblizek M."/>
            <person name="Engelhardt F."/>
            <person name="Kaftan D."/>
        </authorList>
    </citation>
    <scope>NUCLEOTIDE SEQUENCE [LARGE SCALE GENOMIC DNA]</scope>
    <source>
        <strain evidence="2 3">R-30</strain>
    </source>
</reference>
<proteinExistence type="predicted"/>
<dbReference type="EMBL" id="CP137852">
    <property type="protein sequence ID" value="WPB83326.1"/>
    <property type="molecule type" value="Genomic_DNA"/>
</dbReference>
<accession>A0ABZ0PCN2</accession>
<keyword evidence="2" id="KW-0966">Cell projection</keyword>
<feature type="compositionally biased region" description="Low complexity" evidence="1">
    <location>
        <begin position="14"/>
        <end position="33"/>
    </location>
</feature>
<keyword evidence="2" id="KW-0282">Flagellum</keyword>
<evidence type="ECO:0000313" key="3">
    <source>
        <dbReference type="Proteomes" id="UP001305521"/>
    </source>
</evidence>
<dbReference type="Pfam" id="PF10768">
    <property type="entry name" value="FliX"/>
    <property type="match status" value="1"/>
</dbReference>
<dbReference type="Proteomes" id="UP001305521">
    <property type="component" value="Chromosome"/>
</dbReference>
<sequence>MLPPIRGHLPQSQPAAPRRAAPGRFQLPAAAAEAQPAASLQAPGILALQAGWSPADADAAAQRRGQAILKELEGLQLTLLGGAADPARLSRLALLAEGEAGADPVLREILGEISLRAQVELARQGA</sequence>
<dbReference type="InterPro" id="IPR019704">
    <property type="entry name" value="Flagellar_assmbl_FliX_class2"/>
</dbReference>
<feature type="region of interest" description="Disordered" evidence="1">
    <location>
        <begin position="1"/>
        <end position="33"/>
    </location>
</feature>
<organism evidence="2 3">
    <name type="scientific">Sediminicoccus rosea</name>
    <dbReference type="NCBI Taxonomy" id="1225128"/>
    <lineage>
        <taxon>Bacteria</taxon>
        <taxon>Pseudomonadati</taxon>
        <taxon>Pseudomonadota</taxon>
        <taxon>Alphaproteobacteria</taxon>
        <taxon>Acetobacterales</taxon>
        <taxon>Roseomonadaceae</taxon>
        <taxon>Sediminicoccus</taxon>
    </lineage>
</organism>
<keyword evidence="3" id="KW-1185">Reference proteome</keyword>
<keyword evidence="2" id="KW-0969">Cilium</keyword>
<name>A0ABZ0PCN2_9PROT</name>
<gene>
    <name evidence="2" type="ORF">R9Z33_14555</name>
</gene>
<protein>
    <submittedName>
        <fullName evidence="2">Flagellar assembly protein FliX</fullName>
    </submittedName>
</protein>
<evidence type="ECO:0000256" key="1">
    <source>
        <dbReference type="SAM" id="MobiDB-lite"/>
    </source>
</evidence>
<dbReference type="RefSeq" id="WP_318647304.1">
    <property type="nucleotide sequence ID" value="NZ_CP137852.1"/>
</dbReference>